<dbReference type="SUPFAM" id="SSF53098">
    <property type="entry name" value="Ribonuclease H-like"/>
    <property type="match status" value="1"/>
</dbReference>
<evidence type="ECO:0000313" key="2">
    <source>
        <dbReference type="Ensembl" id="ENSHBUP00000030663.1"/>
    </source>
</evidence>
<dbReference type="Pfam" id="PF00929">
    <property type="entry name" value="RNase_T"/>
    <property type="match status" value="1"/>
</dbReference>
<dbReference type="Gene3D" id="3.30.420.10">
    <property type="entry name" value="Ribonuclease H-like superfamily/Ribonuclease H"/>
    <property type="match status" value="1"/>
</dbReference>
<accession>A0A3Q3CTW6</accession>
<evidence type="ECO:0000313" key="3">
    <source>
        <dbReference type="Proteomes" id="UP000264840"/>
    </source>
</evidence>
<dbReference type="InterPro" id="IPR012337">
    <property type="entry name" value="RNaseH-like_sf"/>
</dbReference>
<proteinExistence type="predicted"/>
<organism evidence="2 3">
    <name type="scientific">Haplochromis burtoni</name>
    <name type="common">Burton's mouthbrooder</name>
    <name type="synonym">Chromis burtoni</name>
    <dbReference type="NCBI Taxonomy" id="8153"/>
    <lineage>
        <taxon>Eukaryota</taxon>
        <taxon>Metazoa</taxon>
        <taxon>Chordata</taxon>
        <taxon>Craniata</taxon>
        <taxon>Vertebrata</taxon>
        <taxon>Euteleostomi</taxon>
        <taxon>Actinopterygii</taxon>
        <taxon>Neopterygii</taxon>
        <taxon>Teleostei</taxon>
        <taxon>Neoteleostei</taxon>
        <taxon>Acanthomorphata</taxon>
        <taxon>Ovalentaria</taxon>
        <taxon>Cichlomorphae</taxon>
        <taxon>Cichliformes</taxon>
        <taxon>Cichlidae</taxon>
        <taxon>African cichlids</taxon>
        <taxon>Pseudocrenilabrinae</taxon>
        <taxon>Haplochromini</taxon>
        <taxon>Haplochromis</taxon>
    </lineage>
</organism>
<evidence type="ECO:0000259" key="1">
    <source>
        <dbReference type="Pfam" id="PF00929"/>
    </source>
</evidence>
<dbReference type="AlphaFoldDB" id="A0A3Q3CTW6"/>
<dbReference type="InterPro" id="IPR036397">
    <property type="entry name" value="RNaseH_sf"/>
</dbReference>
<feature type="domain" description="Exonuclease" evidence="1">
    <location>
        <begin position="18"/>
        <end position="71"/>
    </location>
</feature>
<dbReference type="Proteomes" id="UP000264840">
    <property type="component" value="Unplaced"/>
</dbReference>
<dbReference type="Ensembl" id="ENSHBUT00000033190.1">
    <property type="protein sequence ID" value="ENSHBUP00000030663.1"/>
    <property type="gene ID" value="ENSHBUG00000015837.1"/>
</dbReference>
<dbReference type="GO" id="GO:0003676">
    <property type="term" value="F:nucleic acid binding"/>
    <property type="evidence" value="ECO:0007669"/>
    <property type="project" value="InterPro"/>
</dbReference>
<dbReference type="GeneTree" id="ENSGT00390000009255"/>
<name>A0A3Q3CTW6_HAPBU</name>
<keyword evidence="3" id="KW-1185">Reference proteome</keyword>
<reference evidence="2" key="2">
    <citation type="submission" date="2025-09" db="UniProtKB">
        <authorList>
            <consortium name="Ensembl"/>
        </authorList>
    </citation>
    <scope>IDENTIFICATION</scope>
</reference>
<dbReference type="STRING" id="8153.ENSHBUP00000030663"/>
<sequence>MARGCADLSCCSQSVCAMTGLDVEKDQIIEMACLITDSNLNILAEGPNVIIKQPDELLEGMSEWCKEHHGKVSWRLFRGSYQ</sequence>
<dbReference type="InterPro" id="IPR013520">
    <property type="entry name" value="Ribonucl_H"/>
</dbReference>
<reference evidence="2" key="1">
    <citation type="submission" date="2025-08" db="UniProtKB">
        <authorList>
            <consortium name="Ensembl"/>
        </authorList>
    </citation>
    <scope>IDENTIFICATION</scope>
</reference>
<protein>
    <recommendedName>
        <fullName evidence="1">Exonuclease domain-containing protein</fullName>
    </recommendedName>
</protein>